<evidence type="ECO:0000313" key="9">
    <source>
        <dbReference type="EMBL" id="OGL81245.1"/>
    </source>
</evidence>
<sequence>MVQSRRQGGRLVCVGLDPDIGKIGKAVGTFPWTQLQLGKFFTALIDATAEIAAAFKPNRAFFGGLGIDGSVALQHIIAYIKAVAPEVPIIIDPKYADIGKTNDHYVREAFEVFGADAVTVHPYLGCEAMKPFLAQENKGIIVLCRTSNPGAGEFQDLEIPLAGALLGEVERHFGREISTASLKLYEYVAYRVCTAWNINRNCGLVVGATYPEELKRVREIVRELLILIPGIGTQGGDLEASVRNSFGGDALVNSSSGILYASTTPNDFAEVAGREAEKLDLAITDILTRITAENVGQVQHLKVEGGGQ</sequence>
<dbReference type="Pfam" id="PF00215">
    <property type="entry name" value="OMPdecase"/>
    <property type="match status" value="1"/>
</dbReference>
<protein>
    <recommendedName>
        <fullName evidence="7">Orotidine-5'-phosphate decarboxylase</fullName>
        <ecNumber evidence="7">4.1.1.23</ecNumber>
    </recommendedName>
</protein>
<dbReference type="EMBL" id="MGEK01000032">
    <property type="protein sequence ID" value="OGL81245.1"/>
    <property type="molecule type" value="Genomic_DNA"/>
</dbReference>
<keyword evidence="3" id="KW-0210">Decarboxylase</keyword>
<comment type="pathway">
    <text evidence="1">Pyrimidine metabolism; UMP biosynthesis via de novo pathway; UMP from orotate: step 2/2.</text>
</comment>
<dbReference type="InterPro" id="IPR001754">
    <property type="entry name" value="OMPdeCOase_dom"/>
</dbReference>
<dbReference type="EC" id="4.1.1.23" evidence="7"/>
<dbReference type="PANTHER" id="PTHR43375">
    <property type="entry name" value="OROTIDINE 5'-PHOSPHATE DECARBOXYLASE"/>
    <property type="match status" value="1"/>
</dbReference>
<reference evidence="9 10" key="1">
    <citation type="journal article" date="2016" name="Nat. Commun.">
        <title>Thousands of microbial genomes shed light on interconnected biogeochemical processes in an aquifer system.</title>
        <authorList>
            <person name="Anantharaman K."/>
            <person name="Brown C.T."/>
            <person name="Hug L.A."/>
            <person name="Sharon I."/>
            <person name="Castelle C.J."/>
            <person name="Probst A.J."/>
            <person name="Thomas B.C."/>
            <person name="Singh A."/>
            <person name="Wilkins M.J."/>
            <person name="Karaoz U."/>
            <person name="Brodie E.L."/>
            <person name="Williams K.H."/>
            <person name="Hubbard S.S."/>
            <person name="Banfield J.F."/>
        </authorList>
    </citation>
    <scope>NUCLEOTIDE SEQUENCE [LARGE SCALE GENOMIC DNA]</scope>
</reference>
<organism evidence="9 10">
    <name type="scientific">Candidatus Uhrbacteria bacterium RIFCSPLOWO2_01_FULL_47_25</name>
    <dbReference type="NCBI Taxonomy" id="1802402"/>
    <lineage>
        <taxon>Bacteria</taxon>
        <taxon>Candidatus Uhriibacteriota</taxon>
    </lineage>
</organism>
<name>A0A1F7USL6_9BACT</name>
<dbReference type="Gene3D" id="3.20.20.70">
    <property type="entry name" value="Aldolase class I"/>
    <property type="match status" value="1"/>
</dbReference>
<dbReference type="CDD" id="cd04725">
    <property type="entry name" value="OMP_decarboxylase_like"/>
    <property type="match status" value="1"/>
</dbReference>
<dbReference type="SUPFAM" id="SSF51366">
    <property type="entry name" value="Ribulose-phoshate binding barrel"/>
    <property type="match status" value="1"/>
</dbReference>
<dbReference type="InterPro" id="IPR011995">
    <property type="entry name" value="OMPdecase_type-2"/>
</dbReference>
<dbReference type="Proteomes" id="UP000176846">
    <property type="component" value="Unassembled WGS sequence"/>
</dbReference>
<evidence type="ECO:0000256" key="6">
    <source>
        <dbReference type="ARBA" id="ARBA00049157"/>
    </source>
</evidence>
<evidence type="ECO:0000256" key="2">
    <source>
        <dbReference type="ARBA" id="ARBA00008847"/>
    </source>
</evidence>
<dbReference type="UniPathway" id="UPA00070">
    <property type="reaction ID" value="UER00120"/>
</dbReference>
<proteinExistence type="inferred from homology"/>
<dbReference type="GO" id="GO:0044205">
    <property type="term" value="P:'de novo' UMP biosynthetic process"/>
    <property type="evidence" value="ECO:0007669"/>
    <property type="project" value="UniProtKB-UniPathway"/>
</dbReference>
<evidence type="ECO:0000256" key="7">
    <source>
        <dbReference type="NCBIfam" id="TIGR02127"/>
    </source>
</evidence>
<comment type="similarity">
    <text evidence="2">Belongs to the OMP decarboxylase family. Type 2 subfamily.</text>
</comment>
<evidence type="ECO:0000256" key="1">
    <source>
        <dbReference type="ARBA" id="ARBA00004861"/>
    </source>
</evidence>
<dbReference type="AlphaFoldDB" id="A0A1F7USL6"/>
<dbReference type="PANTHER" id="PTHR43375:SF1">
    <property type="entry name" value="OROTIDINE 5'-PHOSPHATE DECARBOXYLASE"/>
    <property type="match status" value="1"/>
</dbReference>
<accession>A0A1F7USL6</accession>
<evidence type="ECO:0000256" key="4">
    <source>
        <dbReference type="ARBA" id="ARBA00022975"/>
    </source>
</evidence>
<gene>
    <name evidence="9" type="ORF">A2936_03030</name>
</gene>
<feature type="domain" description="Orotidine 5'-phosphate decarboxylase" evidence="8">
    <location>
        <begin position="11"/>
        <end position="271"/>
    </location>
</feature>
<dbReference type="SMART" id="SM00934">
    <property type="entry name" value="OMPdecase"/>
    <property type="match status" value="1"/>
</dbReference>
<evidence type="ECO:0000256" key="3">
    <source>
        <dbReference type="ARBA" id="ARBA00022793"/>
    </source>
</evidence>
<evidence type="ECO:0000256" key="5">
    <source>
        <dbReference type="ARBA" id="ARBA00023239"/>
    </source>
</evidence>
<evidence type="ECO:0000313" key="10">
    <source>
        <dbReference type="Proteomes" id="UP000176846"/>
    </source>
</evidence>
<keyword evidence="4" id="KW-0665">Pyrimidine biosynthesis</keyword>
<evidence type="ECO:0000259" key="8">
    <source>
        <dbReference type="SMART" id="SM00934"/>
    </source>
</evidence>
<dbReference type="InterPro" id="IPR013785">
    <property type="entry name" value="Aldolase_TIM"/>
</dbReference>
<dbReference type="InterPro" id="IPR011060">
    <property type="entry name" value="RibuloseP-bd_barrel"/>
</dbReference>
<comment type="catalytic activity">
    <reaction evidence="6">
        <text>orotidine 5'-phosphate + H(+) = UMP + CO2</text>
        <dbReference type="Rhea" id="RHEA:11596"/>
        <dbReference type="ChEBI" id="CHEBI:15378"/>
        <dbReference type="ChEBI" id="CHEBI:16526"/>
        <dbReference type="ChEBI" id="CHEBI:57538"/>
        <dbReference type="ChEBI" id="CHEBI:57865"/>
        <dbReference type="EC" id="4.1.1.23"/>
    </reaction>
</comment>
<keyword evidence="5" id="KW-0456">Lyase</keyword>
<comment type="caution">
    <text evidence="9">The sequence shown here is derived from an EMBL/GenBank/DDBJ whole genome shotgun (WGS) entry which is preliminary data.</text>
</comment>
<dbReference type="GO" id="GO:0004590">
    <property type="term" value="F:orotidine-5'-phosphate decarboxylase activity"/>
    <property type="evidence" value="ECO:0007669"/>
    <property type="project" value="UniProtKB-UniRule"/>
</dbReference>
<dbReference type="GO" id="GO:0006207">
    <property type="term" value="P:'de novo' pyrimidine nucleobase biosynthetic process"/>
    <property type="evidence" value="ECO:0007669"/>
    <property type="project" value="InterPro"/>
</dbReference>
<dbReference type="NCBIfam" id="TIGR02127">
    <property type="entry name" value="pyrF_sub2"/>
    <property type="match status" value="1"/>
</dbReference>